<dbReference type="InterPro" id="IPR003855">
    <property type="entry name" value="K+_transporter"/>
</dbReference>
<keyword evidence="4 13" id="KW-1003">Cell membrane</keyword>
<dbReference type="PANTHER" id="PTHR30540:SF79">
    <property type="entry name" value="LOW AFFINITY POTASSIUM TRANSPORT SYSTEM PROTEIN KUP"/>
    <property type="match status" value="1"/>
</dbReference>
<dbReference type="InterPro" id="IPR023051">
    <property type="entry name" value="Kup"/>
</dbReference>
<feature type="transmembrane region" description="Helical" evidence="13">
    <location>
        <begin position="438"/>
        <end position="461"/>
    </location>
</feature>
<dbReference type="Pfam" id="PF02705">
    <property type="entry name" value="K_trans"/>
    <property type="match status" value="1"/>
</dbReference>
<keyword evidence="12 13" id="KW-0472">Membrane</keyword>
<feature type="transmembrane region" description="Helical" evidence="13">
    <location>
        <begin position="467"/>
        <end position="485"/>
    </location>
</feature>
<dbReference type="Pfam" id="PF22776">
    <property type="entry name" value="K_trans_C"/>
    <property type="match status" value="1"/>
</dbReference>
<feature type="transmembrane region" description="Helical" evidence="13">
    <location>
        <begin position="213"/>
        <end position="233"/>
    </location>
</feature>
<comment type="subcellular location">
    <subcellularLocation>
        <location evidence="13">Cell membrane</location>
        <topology evidence="13">Multi-pass membrane protein</topology>
    </subcellularLocation>
    <subcellularLocation>
        <location evidence="1">Membrane</location>
        <topology evidence="1">Multi-pass membrane protein</topology>
    </subcellularLocation>
</comment>
<keyword evidence="11 13" id="KW-0406">Ion transport</keyword>
<feature type="transmembrane region" description="Helical" evidence="13">
    <location>
        <begin position="256"/>
        <end position="277"/>
    </location>
</feature>
<dbReference type="Proteomes" id="UP001596060">
    <property type="component" value="Unassembled WGS sequence"/>
</dbReference>
<evidence type="ECO:0000256" key="5">
    <source>
        <dbReference type="ARBA" id="ARBA00022519"/>
    </source>
</evidence>
<evidence type="ECO:0000259" key="15">
    <source>
        <dbReference type="Pfam" id="PF02705"/>
    </source>
</evidence>
<feature type="domain" description="K+ potassium transporter C-terminal" evidence="16">
    <location>
        <begin position="518"/>
        <end position="665"/>
    </location>
</feature>
<feature type="domain" description="K+ potassium transporter integral membrane" evidence="15">
    <location>
        <begin position="41"/>
        <end position="505"/>
    </location>
</feature>
<feature type="transmembrane region" description="Helical" evidence="13">
    <location>
        <begin position="92"/>
        <end position="114"/>
    </location>
</feature>
<feature type="transmembrane region" description="Helical" evidence="13">
    <location>
        <begin position="145"/>
        <end position="170"/>
    </location>
</feature>
<evidence type="ECO:0000256" key="12">
    <source>
        <dbReference type="ARBA" id="ARBA00023136"/>
    </source>
</evidence>
<accession>A0ABW0P4B5</accession>
<evidence type="ECO:0000313" key="18">
    <source>
        <dbReference type="Proteomes" id="UP001596060"/>
    </source>
</evidence>
<evidence type="ECO:0000256" key="11">
    <source>
        <dbReference type="ARBA" id="ARBA00023065"/>
    </source>
</evidence>
<reference evidence="18" key="1">
    <citation type="journal article" date="2019" name="Int. J. Syst. Evol. Microbiol.">
        <title>The Global Catalogue of Microorganisms (GCM) 10K type strain sequencing project: providing services to taxonomists for standard genome sequencing and annotation.</title>
        <authorList>
            <consortium name="The Broad Institute Genomics Platform"/>
            <consortium name="The Broad Institute Genome Sequencing Center for Infectious Disease"/>
            <person name="Wu L."/>
            <person name="Ma J."/>
        </authorList>
    </citation>
    <scope>NUCLEOTIDE SEQUENCE [LARGE SCALE GENOMIC DNA]</scope>
    <source>
        <strain evidence="18">CCUG 43117</strain>
    </source>
</reference>
<keyword evidence="18" id="KW-1185">Reference proteome</keyword>
<evidence type="ECO:0000256" key="4">
    <source>
        <dbReference type="ARBA" id="ARBA00022475"/>
    </source>
</evidence>
<keyword evidence="7 13" id="KW-0812">Transmembrane</keyword>
<organism evidence="17 18">
    <name type="scientific">Bosea massiliensis</name>
    <dbReference type="NCBI Taxonomy" id="151419"/>
    <lineage>
        <taxon>Bacteria</taxon>
        <taxon>Pseudomonadati</taxon>
        <taxon>Pseudomonadota</taxon>
        <taxon>Alphaproteobacteria</taxon>
        <taxon>Hyphomicrobiales</taxon>
        <taxon>Boseaceae</taxon>
        <taxon>Bosea</taxon>
    </lineage>
</organism>
<dbReference type="HAMAP" id="MF_01522">
    <property type="entry name" value="Kup"/>
    <property type="match status" value="1"/>
</dbReference>
<evidence type="ECO:0000256" key="14">
    <source>
        <dbReference type="SAM" id="MobiDB-lite"/>
    </source>
</evidence>
<sequence length="666" mass="72037">MGHDLTNPPTQRTEDSRFGLDNGHNGHHGPAKHGHGSYAALALGALGVVYGDIGTSPLYALRETVLAATGAASGGHGGASDIVLAAPIPREIIIGVLSLILWSLVIVVTLKYVVLLLSADNNGEGGTLTLVALAQRALGRMRGGVVLFLGMAGAALFYGDAVITPAISVLSAVEGIKLVTPALNDYVVTIASGILIALFLVQSRGTAKVANFFGPIMMVWFLTLAGLGIYHIADDLGVFASINPYWGFRFFFDHPGVSLAVLGSVCLAVTGAEALYADMGHFGRGPIRSAWIWMVFPALWLNYLGQGALILSDPTAIDNPFYKLAPEGFILPLVVMATVATIIASQAVITGAFSLTRQAIQLGLLPRLEIRHTSEQTSGQIYIPRINVMLLVVVLLLVWTFRTSSNLSHAYGISVFGAMMVDSLLAFIVIWKGWRWSLAATLAVVTPFLVIDVAFFAANMLKLFSGGYVPVLLAIMLIVLMWTWVRGTKILFDKTRKTDVPLLELVGMLSKSPPYRVKGMAVFLTSDPETAPASLLHNLKHNKVLHERNVILTVRSADTPRVAEEERVRLSRITDDFWRVDLVYGYMESPNVPKGLAVLRKQGFKFDIMSTSFFLSRRSIKASPQSGMPVWQDNLYISLTKSATDATSFFQIPTGRVVEVGTQVTV</sequence>
<evidence type="ECO:0000256" key="9">
    <source>
        <dbReference type="ARBA" id="ARBA00022958"/>
    </source>
</evidence>
<feature type="transmembrane region" description="Helical" evidence="13">
    <location>
        <begin position="329"/>
        <end position="355"/>
    </location>
</feature>
<dbReference type="InterPro" id="IPR053952">
    <property type="entry name" value="K_trans_C"/>
</dbReference>
<protein>
    <recommendedName>
        <fullName evidence="13">Probable potassium transport system protein Kup</fullName>
    </recommendedName>
</protein>
<name>A0ABW0P4B5_9HYPH</name>
<evidence type="ECO:0000256" key="3">
    <source>
        <dbReference type="ARBA" id="ARBA00022448"/>
    </source>
</evidence>
<evidence type="ECO:0000256" key="6">
    <source>
        <dbReference type="ARBA" id="ARBA00022538"/>
    </source>
</evidence>
<feature type="region of interest" description="Disordered" evidence="14">
    <location>
        <begin position="1"/>
        <end position="32"/>
    </location>
</feature>
<evidence type="ECO:0000256" key="13">
    <source>
        <dbReference type="HAMAP-Rule" id="MF_01522"/>
    </source>
</evidence>
<evidence type="ECO:0000256" key="1">
    <source>
        <dbReference type="ARBA" id="ARBA00004141"/>
    </source>
</evidence>
<feature type="transmembrane region" description="Helical" evidence="13">
    <location>
        <begin position="289"/>
        <end position="309"/>
    </location>
</feature>
<evidence type="ECO:0000256" key="10">
    <source>
        <dbReference type="ARBA" id="ARBA00022989"/>
    </source>
</evidence>
<evidence type="ECO:0000256" key="7">
    <source>
        <dbReference type="ARBA" id="ARBA00022692"/>
    </source>
</evidence>
<comment type="function">
    <text evidence="13">Transport of potassium into the cell. Likely operates as a K(+):H(+) symporter.</text>
</comment>
<keyword evidence="9 13" id="KW-0630">Potassium</keyword>
<comment type="similarity">
    <text evidence="2 13">Belongs to the HAK/KUP transporter (TC 2.A.72) family.</text>
</comment>
<dbReference type="EMBL" id="JBHSLU010000019">
    <property type="protein sequence ID" value="MFC5505659.1"/>
    <property type="molecule type" value="Genomic_DNA"/>
</dbReference>
<feature type="transmembrane region" description="Helical" evidence="13">
    <location>
        <begin position="411"/>
        <end position="431"/>
    </location>
</feature>
<dbReference type="InterPro" id="IPR053951">
    <property type="entry name" value="K_trans_N"/>
</dbReference>
<evidence type="ECO:0000256" key="8">
    <source>
        <dbReference type="ARBA" id="ARBA00022847"/>
    </source>
</evidence>
<evidence type="ECO:0000256" key="2">
    <source>
        <dbReference type="ARBA" id="ARBA00007019"/>
    </source>
</evidence>
<evidence type="ECO:0000313" key="17">
    <source>
        <dbReference type="EMBL" id="MFC5505659.1"/>
    </source>
</evidence>
<dbReference type="RefSeq" id="WP_082732972.1">
    <property type="nucleotide sequence ID" value="NZ_JBHSLU010000019.1"/>
</dbReference>
<feature type="transmembrane region" description="Helical" evidence="13">
    <location>
        <begin position="381"/>
        <end position="399"/>
    </location>
</feature>
<keyword evidence="6 13" id="KW-0633">Potassium transport</keyword>
<keyword evidence="10 13" id="KW-1133">Transmembrane helix</keyword>
<keyword evidence="5" id="KW-0997">Cell inner membrane</keyword>
<comment type="catalytic activity">
    <reaction evidence="13">
        <text>K(+)(in) + H(+)(in) = K(+)(out) + H(+)(out)</text>
        <dbReference type="Rhea" id="RHEA:28490"/>
        <dbReference type="ChEBI" id="CHEBI:15378"/>
        <dbReference type="ChEBI" id="CHEBI:29103"/>
    </reaction>
</comment>
<feature type="transmembrane region" description="Helical" evidence="13">
    <location>
        <begin position="182"/>
        <end position="201"/>
    </location>
</feature>
<comment type="caution">
    <text evidence="17">The sequence shown here is derived from an EMBL/GenBank/DDBJ whole genome shotgun (WGS) entry which is preliminary data.</text>
</comment>
<keyword evidence="8 13" id="KW-0769">Symport</keyword>
<dbReference type="PANTHER" id="PTHR30540">
    <property type="entry name" value="OSMOTIC STRESS POTASSIUM TRANSPORTER"/>
    <property type="match status" value="1"/>
</dbReference>
<proteinExistence type="inferred from homology"/>
<keyword evidence="3 13" id="KW-0813">Transport</keyword>
<gene>
    <name evidence="13" type="primary">kup</name>
    <name evidence="17" type="ORF">ACFPN9_10350</name>
</gene>
<evidence type="ECO:0000259" key="16">
    <source>
        <dbReference type="Pfam" id="PF22776"/>
    </source>
</evidence>